<dbReference type="GO" id="GO:0008360">
    <property type="term" value="P:regulation of cell shape"/>
    <property type="evidence" value="ECO:0007669"/>
    <property type="project" value="TreeGrafter"/>
</dbReference>
<dbReference type="eggNOG" id="KOG1923">
    <property type="taxonomic scope" value="Eukaryota"/>
</dbReference>
<dbReference type="InterPro" id="IPR015425">
    <property type="entry name" value="FH2_Formin"/>
</dbReference>
<dbReference type="SUPFAM" id="SSF48371">
    <property type="entry name" value="ARM repeat"/>
    <property type="match status" value="1"/>
</dbReference>
<feature type="compositionally biased region" description="Basic and acidic residues" evidence="2">
    <location>
        <begin position="183"/>
        <end position="196"/>
    </location>
</feature>
<dbReference type="Pfam" id="PF02181">
    <property type="entry name" value="FH2"/>
    <property type="match status" value="1"/>
</dbReference>
<dbReference type="InterPro" id="IPR016024">
    <property type="entry name" value="ARM-type_fold"/>
</dbReference>
<dbReference type="KEGG" id="asn:102388268"/>
<keyword evidence="6" id="KW-1185">Reference proteome</keyword>
<dbReference type="Pfam" id="PF06367">
    <property type="entry name" value="Drf_FH3"/>
    <property type="match status" value="1"/>
</dbReference>
<dbReference type="InterPro" id="IPR010473">
    <property type="entry name" value="GTPase-bd"/>
</dbReference>
<comment type="similarity">
    <text evidence="1">Belongs to the formin homology family.</text>
</comment>
<dbReference type="STRING" id="38654.A0A1U7RZ27"/>
<dbReference type="InterPro" id="IPR042201">
    <property type="entry name" value="FH2_Formin_sf"/>
</dbReference>
<dbReference type="GO" id="GO:0016477">
    <property type="term" value="P:cell migration"/>
    <property type="evidence" value="ECO:0007669"/>
    <property type="project" value="TreeGrafter"/>
</dbReference>
<feature type="compositionally biased region" description="Polar residues" evidence="2">
    <location>
        <begin position="1039"/>
        <end position="1052"/>
    </location>
</feature>
<dbReference type="FunFam" id="1.25.10.10:FF:000036">
    <property type="entry name" value="Formin-like protein 3 isoform 1"/>
    <property type="match status" value="1"/>
</dbReference>
<dbReference type="InterPro" id="IPR014768">
    <property type="entry name" value="GBD/FH3_dom"/>
</dbReference>
<dbReference type="Proteomes" id="UP000189705">
    <property type="component" value="Unplaced"/>
</dbReference>
<dbReference type="GO" id="GO:0051015">
    <property type="term" value="F:actin filament binding"/>
    <property type="evidence" value="ECO:0007669"/>
    <property type="project" value="TreeGrafter"/>
</dbReference>
<dbReference type="InParanoid" id="A0A1U7RZ27"/>
<dbReference type="GO" id="GO:0030866">
    <property type="term" value="P:cortical actin cytoskeleton organization"/>
    <property type="evidence" value="ECO:0007669"/>
    <property type="project" value="TreeGrafter"/>
</dbReference>
<evidence type="ECO:0000313" key="6">
    <source>
        <dbReference type="Proteomes" id="UP000189705"/>
    </source>
</evidence>
<feature type="compositionally biased region" description="Low complexity" evidence="2">
    <location>
        <begin position="570"/>
        <end position="585"/>
    </location>
</feature>
<evidence type="ECO:0000259" key="3">
    <source>
        <dbReference type="PROSITE" id="PS51231"/>
    </source>
</evidence>
<feature type="domain" description="DAD" evidence="3">
    <location>
        <begin position="1079"/>
        <end position="1113"/>
    </location>
</feature>
<dbReference type="Pfam" id="PF06371">
    <property type="entry name" value="Drf_GBD"/>
    <property type="match status" value="2"/>
</dbReference>
<feature type="compositionally biased region" description="Polar residues" evidence="2">
    <location>
        <begin position="1113"/>
        <end position="1125"/>
    </location>
</feature>
<feature type="region of interest" description="Disordered" evidence="2">
    <location>
        <begin position="173"/>
        <end position="214"/>
    </location>
</feature>
<dbReference type="PROSITE" id="PS51231">
    <property type="entry name" value="DAD"/>
    <property type="match status" value="1"/>
</dbReference>
<proteinExistence type="inferred from homology"/>
<dbReference type="SMART" id="SM01140">
    <property type="entry name" value="Drf_GBD"/>
    <property type="match status" value="1"/>
</dbReference>
<dbReference type="RefSeq" id="XP_006026448.2">
    <property type="nucleotide sequence ID" value="XM_006026386.3"/>
</dbReference>
<organism evidence="6 7">
    <name type="scientific">Alligator sinensis</name>
    <name type="common">Chinese alligator</name>
    <dbReference type="NCBI Taxonomy" id="38654"/>
    <lineage>
        <taxon>Eukaryota</taxon>
        <taxon>Metazoa</taxon>
        <taxon>Chordata</taxon>
        <taxon>Craniata</taxon>
        <taxon>Vertebrata</taxon>
        <taxon>Euteleostomi</taxon>
        <taxon>Archelosauria</taxon>
        <taxon>Archosauria</taxon>
        <taxon>Crocodylia</taxon>
        <taxon>Alligatoridae</taxon>
        <taxon>Alligatorinae</taxon>
        <taxon>Alligator</taxon>
    </lineage>
</organism>
<feature type="region of interest" description="Disordered" evidence="2">
    <location>
        <begin position="1029"/>
        <end position="1059"/>
    </location>
</feature>
<feature type="domain" description="GBD/FH3" evidence="4">
    <location>
        <begin position="35"/>
        <end position="476"/>
    </location>
</feature>
<feature type="compositionally biased region" description="Pro residues" evidence="2">
    <location>
        <begin position="469"/>
        <end position="482"/>
    </location>
</feature>
<evidence type="ECO:0000256" key="2">
    <source>
        <dbReference type="SAM" id="MobiDB-lite"/>
    </source>
</evidence>
<sequence>MGNAAGSMEQSPGKEAKAQAPGSGLPAKQPAPPKQPMPSEGELEERFSRVLNSMNLPPDKMKLLSQYDNEKKWDLVCDQERVQVKNPPSAYIQKLKSYLETGGVSRKVTPDWSTALFKRRVQESTQVLRELEISLRTNYIGWVQEFLNEENKGLDVLLEYLAFAQCSVTYDMESTDNGSPGSDKGKPLDRSVEDLTKSNSSSPTQGSSKARHLTVRLNPTHSRKALRNSRIVSQKDDVHVCIMCLRAIMNYQSGFSLVMNHPACVNEITLSLNNKNPRTKALVLELLAAVCLVRGGHDIILAAFDNFKEVCGEKNRFEKLMEYFRNEDSNIDFMVACMQFINIVVHSVENMNFRVFLQYEFTHLGLDEYLERLRHTESDRLQVQIQAYLDNIFDVGALLEETETKNAVLEHMEDLQEQVAQLTEKLQDSENESMAKIAELEKQLNQARRELEMLRDQLSESASPVSSPLQPPPPSQPQPQPPTESYRSALEQKLEELEDKGLVRILRGPEGDVAIEIVPVVIETPIVPVVTIEASASTSTDFLSPSTPLPPPSPAAAPALPPPPPPLPPTKDAGPPTPSSEQQSLPSPPPPAPPLPGVDTPPPAPPLPGVEIPPPPPLSATNGPAPPPPPPPPMGQPLGGSLITAASSVKVKKTIQTKFRMPIFNWVALKPNQINGTVFNDLNDEKILEELDMNDFEEHFKTKAQGPSLDIGTLKTKATQKAPSKVTLIESNRAKNLAITLRKGGFSIDSICKAIQTYDLQTLSLDFLELLERFLPTEYELLQIRKYEKEQRPLDELSDEDQFMIKFSKLPRLAERMNVMTFLGNFSDTAQRLMPQLHSIIAASMSIKSSTKLRNILEIVLAFGNYLNSSKRGAAYGFRLQSLDALLEMKSTDRKQTLLHYMVRVINDKYPELTGFHTELHFLDKAGTVSLDSMLQDVRSLQQGMELTRKEFMRQDDSQVLKDFLKANTEVMEKLQTDGKTAKEAYESVVEYFGENPKTTPPTMFFPTFMRFIKAYKQAEQDIEMWKKQEAAAKEAESNPPSNENQSGQKSPVQKAKRQQMDMLAELKKRQMVKEPLIYEGKDGAIEDIITGLRNNPYRRADITRCSGKKRSSGQTLQVTSDISL</sequence>
<dbReference type="CTD" id="752"/>
<dbReference type="Gene3D" id="1.20.58.2220">
    <property type="entry name" value="Formin, FH2 domain"/>
    <property type="match status" value="1"/>
</dbReference>
<feature type="compositionally biased region" description="Pro residues" evidence="2">
    <location>
        <begin position="586"/>
        <end position="635"/>
    </location>
</feature>
<feature type="region of interest" description="Disordered" evidence="2">
    <location>
        <begin position="1105"/>
        <end position="1125"/>
    </location>
</feature>
<dbReference type="GO" id="GO:0005829">
    <property type="term" value="C:cytosol"/>
    <property type="evidence" value="ECO:0007669"/>
    <property type="project" value="TreeGrafter"/>
</dbReference>
<evidence type="ECO:0000259" key="5">
    <source>
        <dbReference type="PROSITE" id="PS51444"/>
    </source>
</evidence>
<feature type="domain" description="FH2" evidence="5">
    <location>
        <begin position="651"/>
        <end position="1042"/>
    </location>
</feature>
<dbReference type="InterPro" id="IPR043592">
    <property type="entry name" value="FMNL_animal"/>
</dbReference>
<dbReference type="PANTHER" id="PTHR45857">
    <property type="entry name" value="FORMIN-LIKE PROTEIN"/>
    <property type="match status" value="1"/>
</dbReference>
<evidence type="ECO:0000313" key="7">
    <source>
        <dbReference type="RefSeq" id="XP_006026448.2"/>
    </source>
</evidence>
<dbReference type="PANTHER" id="PTHR45857:SF2">
    <property type="entry name" value="FORMIN-LIKE PROTEIN 1"/>
    <property type="match status" value="1"/>
</dbReference>
<name>A0A1U7RZ27_ALLSI</name>
<dbReference type="FunFam" id="1.20.58.2220:FF:000001">
    <property type="entry name" value="Formin-like 1, isoform CRA_c"/>
    <property type="match status" value="1"/>
</dbReference>
<feature type="region of interest" description="Disordered" evidence="2">
    <location>
        <begin position="539"/>
        <end position="641"/>
    </location>
</feature>
<gene>
    <name evidence="7" type="primary">FMNL1</name>
</gene>
<dbReference type="SMART" id="SM00498">
    <property type="entry name" value="FH2"/>
    <property type="match status" value="1"/>
</dbReference>
<protein>
    <submittedName>
        <fullName evidence="7">Formin-like protein 1 isoform X1</fullName>
    </submittedName>
</protein>
<evidence type="ECO:0000256" key="1">
    <source>
        <dbReference type="ARBA" id="ARBA00023449"/>
    </source>
</evidence>
<dbReference type="PROSITE" id="PS51232">
    <property type="entry name" value="GBD_FH3"/>
    <property type="match status" value="1"/>
</dbReference>
<feature type="compositionally biased region" description="Polar residues" evidence="2">
    <location>
        <begin position="197"/>
        <end position="208"/>
    </location>
</feature>
<dbReference type="InterPro" id="IPR011989">
    <property type="entry name" value="ARM-like"/>
</dbReference>
<dbReference type="Gene3D" id="1.25.10.10">
    <property type="entry name" value="Leucine-rich Repeat Variant"/>
    <property type="match status" value="2"/>
</dbReference>
<dbReference type="FunFam" id="1.25.10.10:FF:000045">
    <property type="entry name" value="Formin-like protein 3 isoform 1"/>
    <property type="match status" value="1"/>
</dbReference>
<dbReference type="InterPro" id="IPR014767">
    <property type="entry name" value="DAD_dom"/>
</dbReference>
<dbReference type="SMART" id="SM01139">
    <property type="entry name" value="Drf_FH3"/>
    <property type="match status" value="1"/>
</dbReference>
<reference evidence="7" key="1">
    <citation type="submission" date="2025-08" db="UniProtKB">
        <authorList>
            <consortium name="RefSeq"/>
        </authorList>
    </citation>
    <scope>IDENTIFICATION</scope>
</reference>
<feature type="region of interest" description="Disordered" evidence="2">
    <location>
        <begin position="1"/>
        <end position="43"/>
    </location>
</feature>
<dbReference type="InterPro" id="IPR010472">
    <property type="entry name" value="FH3_dom"/>
</dbReference>
<dbReference type="AlphaFoldDB" id="A0A1U7RZ27"/>
<evidence type="ECO:0000259" key="4">
    <source>
        <dbReference type="PROSITE" id="PS51232"/>
    </source>
</evidence>
<dbReference type="GeneID" id="102388268"/>
<feature type="compositionally biased region" description="Pro residues" evidence="2">
    <location>
        <begin position="547"/>
        <end position="569"/>
    </location>
</feature>
<dbReference type="GO" id="GO:0031267">
    <property type="term" value="F:small GTPase binding"/>
    <property type="evidence" value="ECO:0007669"/>
    <property type="project" value="InterPro"/>
</dbReference>
<accession>A0A1U7RZ27</accession>
<feature type="region of interest" description="Disordered" evidence="2">
    <location>
        <begin position="456"/>
        <end position="487"/>
    </location>
</feature>
<dbReference type="PROSITE" id="PS51444">
    <property type="entry name" value="FH2"/>
    <property type="match status" value="1"/>
</dbReference>
<dbReference type="SUPFAM" id="SSF101447">
    <property type="entry name" value="Formin homology 2 domain (FH2 domain)"/>
    <property type="match status" value="1"/>
</dbReference>